<comment type="function">
    <text evidence="5">Plays a role in cell envelope biogenesis, maintenance of cell envelope integrity and membrane homeostasis.</text>
</comment>
<dbReference type="InterPro" id="IPR006008">
    <property type="entry name" value="YciB"/>
</dbReference>
<dbReference type="NCBIfam" id="TIGR00997">
    <property type="entry name" value="ispZ"/>
    <property type="match status" value="1"/>
</dbReference>
<proteinExistence type="inferred from homology"/>
<evidence type="ECO:0000313" key="6">
    <source>
        <dbReference type="EMBL" id="ARU56275.1"/>
    </source>
</evidence>
<dbReference type="AlphaFoldDB" id="A0A1Y0I9X2"/>
<comment type="similarity">
    <text evidence="5">Belongs to the YciB family.</text>
</comment>
<evidence type="ECO:0000256" key="4">
    <source>
        <dbReference type="ARBA" id="ARBA00023136"/>
    </source>
</evidence>
<protein>
    <recommendedName>
        <fullName evidence="5">Inner membrane-spanning protein YciB</fullName>
    </recommendedName>
</protein>
<keyword evidence="3 5" id="KW-1133">Transmembrane helix</keyword>
<feature type="transmembrane region" description="Helical" evidence="5">
    <location>
        <begin position="81"/>
        <end position="97"/>
    </location>
</feature>
<sequence>MKAFTDFFPLILFFIAYQYTKDIITATGVLVIASAIQVSYLWIRFRKVEKMHIITLVLVLFFGGLTIALQDETFIKWKPTAVSWIFAVALIFSQLFTRKNLVQRMMEDNLELPANIWTNINGLASAFFFVCGVLNIWIAYTFSQEFWVNFKVFGFIGLNILFVIGIGLYISPYISEKDASVSKDEG</sequence>
<accession>A0A1Y0I9X2</accession>
<keyword evidence="1 5" id="KW-1003">Cell membrane</keyword>
<keyword evidence="5" id="KW-0997">Cell inner membrane</keyword>
<dbReference type="PANTHER" id="PTHR36917">
    <property type="entry name" value="INTRACELLULAR SEPTATION PROTEIN A-RELATED"/>
    <property type="match status" value="1"/>
</dbReference>
<dbReference type="GO" id="GO:0005886">
    <property type="term" value="C:plasma membrane"/>
    <property type="evidence" value="ECO:0007669"/>
    <property type="project" value="UniProtKB-SubCell"/>
</dbReference>
<dbReference type="HAMAP" id="MF_00189">
    <property type="entry name" value="YciB"/>
    <property type="match status" value="1"/>
</dbReference>
<dbReference type="NCBIfam" id="NF001325">
    <property type="entry name" value="PRK00259.1-3"/>
    <property type="match status" value="1"/>
</dbReference>
<feature type="transmembrane region" description="Helical" evidence="5">
    <location>
        <begin position="152"/>
        <end position="170"/>
    </location>
</feature>
<dbReference type="RefSeq" id="WP_087461282.1">
    <property type="nucleotide sequence ID" value="NZ_CP021425.1"/>
</dbReference>
<feature type="transmembrane region" description="Helical" evidence="5">
    <location>
        <begin position="23"/>
        <end position="43"/>
    </location>
</feature>
<evidence type="ECO:0000256" key="2">
    <source>
        <dbReference type="ARBA" id="ARBA00022692"/>
    </source>
</evidence>
<keyword evidence="7" id="KW-1185">Reference proteome</keyword>
<comment type="subcellular location">
    <subcellularLocation>
        <location evidence="5">Cell inner membrane</location>
        <topology evidence="5">Multi-pass membrane protein</topology>
    </subcellularLocation>
</comment>
<feature type="transmembrane region" description="Helical" evidence="5">
    <location>
        <begin position="118"/>
        <end position="140"/>
    </location>
</feature>
<reference evidence="6 7" key="1">
    <citation type="submission" date="2017-05" db="EMBL/GenBank/DDBJ databases">
        <title>Genomic insights into alkan degradation activity of Oleiphilus messinensis.</title>
        <authorList>
            <person name="Kozyavkin S.A."/>
            <person name="Slesarev A.I."/>
            <person name="Golyshin P.N."/>
            <person name="Korzhenkov A."/>
            <person name="Golyshina O.N."/>
            <person name="Toshchakov S.V."/>
        </authorList>
    </citation>
    <scope>NUCLEOTIDE SEQUENCE [LARGE SCALE GENOMIC DNA]</scope>
    <source>
        <strain evidence="6 7">ME102</strain>
    </source>
</reference>
<dbReference type="KEGG" id="ome:OLMES_2208"/>
<evidence type="ECO:0000256" key="3">
    <source>
        <dbReference type="ARBA" id="ARBA00022989"/>
    </source>
</evidence>
<dbReference type="Pfam" id="PF04279">
    <property type="entry name" value="IspA"/>
    <property type="match status" value="1"/>
</dbReference>
<evidence type="ECO:0000256" key="1">
    <source>
        <dbReference type="ARBA" id="ARBA00022475"/>
    </source>
</evidence>
<dbReference type="Proteomes" id="UP000196027">
    <property type="component" value="Chromosome"/>
</dbReference>
<keyword evidence="2 5" id="KW-0812">Transmembrane</keyword>
<organism evidence="6 7">
    <name type="scientific">Oleiphilus messinensis</name>
    <dbReference type="NCBI Taxonomy" id="141451"/>
    <lineage>
        <taxon>Bacteria</taxon>
        <taxon>Pseudomonadati</taxon>
        <taxon>Pseudomonadota</taxon>
        <taxon>Gammaproteobacteria</taxon>
        <taxon>Oceanospirillales</taxon>
        <taxon>Oleiphilaceae</taxon>
        <taxon>Oleiphilus</taxon>
    </lineage>
</organism>
<dbReference type="EMBL" id="CP021425">
    <property type="protein sequence ID" value="ARU56275.1"/>
    <property type="molecule type" value="Genomic_DNA"/>
</dbReference>
<dbReference type="OrthoDB" id="9788219at2"/>
<name>A0A1Y0I9X2_9GAMM</name>
<evidence type="ECO:0000313" key="7">
    <source>
        <dbReference type="Proteomes" id="UP000196027"/>
    </source>
</evidence>
<evidence type="ECO:0000256" key="5">
    <source>
        <dbReference type="HAMAP-Rule" id="MF_00189"/>
    </source>
</evidence>
<feature type="transmembrane region" description="Helical" evidence="5">
    <location>
        <begin position="50"/>
        <end position="69"/>
    </location>
</feature>
<gene>
    <name evidence="5" type="primary">yciB</name>
    <name evidence="6" type="ORF">OLMES_2208</name>
</gene>
<dbReference type="PANTHER" id="PTHR36917:SF1">
    <property type="entry name" value="INNER MEMBRANE-SPANNING PROTEIN YCIB"/>
    <property type="match status" value="1"/>
</dbReference>
<keyword evidence="4 5" id="KW-0472">Membrane</keyword>